<gene>
    <name evidence="1" type="ORF">DSM104635_03887</name>
</gene>
<dbReference type="Proteomes" id="UP000431269">
    <property type="component" value="Chromosome"/>
</dbReference>
<sequence>MANDLYYAVAKAAAKKVKGHPIGQERMLVCWTKLGGGNEQARIKQRLAQEGWDVIDFRDSKPVSSDDDAGDEAIRAALDEARKNGFAFIVFSRPPL</sequence>
<dbReference type="AlphaFoldDB" id="A0A6I6MZE7"/>
<proteinExistence type="predicted"/>
<protein>
    <submittedName>
        <fullName evidence="1">Uncharacterized protein</fullName>
    </submittedName>
</protein>
<dbReference type="RefSeq" id="WP_158767856.1">
    <property type="nucleotide sequence ID" value="NZ_CP047045.1"/>
</dbReference>
<keyword evidence="2" id="KW-1185">Reference proteome</keyword>
<accession>A0A6I6MZE7</accession>
<dbReference type="EMBL" id="CP047045">
    <property type="protein sequence ID" value="QGZ97022.1"/>
    <property type="molecule type" value="Genomic_DNA"/>
</dbReference>
<evidence type="ECO:0000313" key="1">
    <source>
        <dbReference type="EMBL" id="QGZ97022.1"/>
    </source>
</evidence>
<evidence type="ECO:0000313" key="2">
    <source>
        <dbReference type="Proteomes" id="UP000431269"/>
    </source>
</evidence>
<name>A0A6I6MZE7_9CAUL</name>
<dbReference type="KEGG" id="tsv:DSM104635_03887"/>
<reference evidence="2" key="1">
    <citation type="submission" date="2019-12" db="EMBL/GenBank/DDBJ databases">
        <title>Complete genome of Terracaulis silvestris 0127_4.</title>
        <authorList>
            <person name="Vieira S."/>
            <person name="Riedel T."/>
            <person name="Sproer C."/>
            <person name="Pascual J."/>
            <person name="Boedeker C."/>
            <person name="Overmann J."/>
        </authorList>
    </citation>
    <scope>NUCLEOTIDE SEQUENCE [LARGE SCALE GENOMIC DNA]</scope>
    <source>
        <strain evidence="2">0127_4</strain>
    </source>
</reference>
<organism evidence="1 2">
    <name type="scientific">Terricaulis silvestris</name>
    <dbReference type="NCBI Taxonomy" id="2686094"/>
    <lineage>
        <taxon>Bacteria</taxon>
        <taxon>Pseudomonadati</taxon>
        <taxon>Pseudomonadota</taxon>
        <taxon>Alphaproteobacteria</taxon>
        <taxon>Caulobacterales</taxon>
        <taxon>Caulobacteraceae</taxon>
        <taxon>Terricaulis</taxon>
    </lineage>
</organism>